<dbReference type="OrthoDB" id="2989999at2"/>
<protein>
    <recommendedName>
        <fullName evidence="3">Radical SAM protein</fullName>
    </recommendedName>
</protein>
<dbReference type="EMBL" id="QXQA01000003">
    <property type="protein sequence ID" value="RIX54060.1"/>
    <property type="molecule type" value="Genomic_DNA"/>
</dbReference>
<name>A0A3A1V9F9_9BACL</name>
<organism evidence="1 2">
    <name type="scientific">Paenibacillus nanensis</name>
    <dbReference type="NCBI Taxonomy" id="393251"/>
    <lineage>
        <taxon>Bacteria</taxon>
        <taxon>Bacillati</taxon>
        <taxon>Bacillota</taxon>
        <taxon>Bacilli</taxon>
        <taxon>Bacillales</taxon>
        <taxon>Paenibacillaceae</taxon>
        <taxon>Paenibacillus</taxon>
    </lineage>
</organism>
<keyword evidence="2" id="KW-1185">Reference proteome</keyword>
<proteinExistence type="predicted"/>
<evidence type="ECO:0000313" key="2">
    <source>
        <dbReference type="Proteomes" id="UP000266482"/>
    </source>
</evidence>
<evidence type="ECO:0008006" key="3">
    <source>
        <dbReference type="Google" id="ProtNLM"/>
    </source>
</evidence>
<dbReference type="RefSeq" id="WP_119598851.1">
    <property type="nucleotide sequence ID" value="NZ_QXQA01000003.1"/>
</dbReference>
<comment type="caution">
    <text evidence="1">The sequence shown here is derived from an EMBL/GenBank/DDBJ whole genome shotgun (WGS) entry which is preliminary data.</text>
</comment>
<reference evidence="1 2" key="1">
    <citation type="submission" date="2018-09" db="EMBL/GenBank/DDBJ databases">
        <title>Paenibacillus aracenensis nov. sp. isolated from a cave in southern Spain.</title>
        <authorList>
            <person name="Jurado V."/>
            <person name="Gutierrez-Patricio S."/>
            <person name="Gonzalez-Pimentel J.L."/>
            <person name="Miller A.Z."/>
            <person name="Laiz L."/>
            <person name="Saiz-Jimenez C."/>
        </authorList>
    </citation>
    <scope>NUCLEOTIDE SEQUENCE [LARGE SCALE GENOMIC DNA]</scope>
    <source>
        <strain evidence="1 2">DSM 22867</strain>
    </source>
</reference>
<gene>
    <name evidence="1" type="ORF">D3P08_07350</name>
</gene>
<evidence type="ECO:0000313" key="1">
    <source>
        <dbReference type="EMBL" id="RIX54060.1"/>
    </source>
</evidence>
<accession>A0A3A1V9F9</accession>
<dbReference type="AlphaFoldDB" id="A0A3A1V9F9"/>
<dbReference type="Proteomes" id="UP000266482">
    <property type="component" value="Unassembled WGS sequence"/>
</dbReference>
<sequence length="105" mass="12906">MADYRFVWNERLHIHLPELEREWELYSREVQARIIEEWELIRGRIPDLIMQLEQSINGKQAELNNEENFERSCLLNAQIAEYASRINDLHIWYRLNQELESRRHS</sequence>